<dbReference type="InterPro" id="IPR018527">
    <property type="entry name" value="Rubredoxin_Fe_BS"/>
</dbReference>
<dbReference type="HOGENOM" id="CLU_003291_4_4_5"/>
<comment type="function">
    <text evidence="3">Involved in the hydrocarbon hydroxylating system, which transfers electrons from NADH to rubredoxin reductase and then through rubredoxin to alkane 1 monooxygenase.</text>
</comment>
<dbReference type="InterPro" id="IPR024935">
    <property type="entry name" value="Rubredoxin_dom"/>
</dbReference>
<dbReference type="KEGG" id="mor:MOC_5231"/>
<name>A0A089NYF9_9HYPH</name>
<comment type="cofactor">
    <cofactor evidence="2">
        <name>FAD</name>
        <dbReference type="ChEBI" id="CHEBI:57692"/>
    </cofactor>
</comment>
<evidence type="ECO:0000256" key="2">
    <source>
        <dbReference type="ARBA" id="ARBA00001974"/>
    </source>
</evidence>
<dbReference type="InterPro" id="IPR023753">
    <property type="entry name" value="FAD/NAD-binding_dom"/>
</dbReference>
<protein>
    <submittedName>
        <fullName evidence="14">FAD-dependent pyridine nucleotide-disulfide oxidoreductase:Rubredoxin-type Fe(Cys)4 protein</fullName>
        <ecNumber evidence="14">1.18.1.1</ecNumber>
    </submittedName>
</protein>
<gene>
    <name evidence="14" type="ORF">MOC_5231</name>
</gene>
<keyword evidence="9" id="KW-0479">Metal-binding</keyword>
<dbReference type="RefSeq" id="WP_043759793.1">
    <property type="nucleotide sequence ID" value="NZ_CP003811.1"/>
</dbReference>
<dbReference type="PANTHER" id="PTHR43429:SF3">
    <property type="entry name" value="NITRITE REDUCTASE [NAD(P)H]"/>
    <property type="match status" value="1"/>
</dbReference>
<evidence type="ECO:0000256" key="7">
    <source>
        <dbReference type="ARBA" id="ARBA00022448"/>
    </source>
</evidence>
<dbReference type="Pfam" id="PF00301">
    <property type="entry name" value="Rubredoxin"/>
    <property type="match status" value="1"/>
</dbReference>
<comment type="pathway">
    <text evidence="4">Hydrocarbon metabolism; alkane degradation.</text>
</comment>
<comment type="cofactor">
    <cofactor evidence="1">
        <name>Fe(3+)</name>
        <dbReference type="ChEBI" id="CHEBI:29034"/>
    </cofactor>
</comment>
<dbReference type="GO" id="GO:0005506">
    <property type="term" value="F:iron ion binding"/>
    <property type="evidence" value="ECO:0007669"/>
    <property type="project" value="InterPro"/>
</dbReference>
<dbReference type="STRING" id="693986.MOC_5231"/>
<evidence type="ECO:0000259" key="13">
    <source>
        <dbReference type="PROSITE" id="PS50903"/>
    </source>
</evidence>
<dbReference type="AlphaFoldDB" id="A0A089NYF9"/>
<evidence type="ECO:0000256" key="5">
    <source>
        <dbReference type="ARBA" id="ARBA00005337"/>
    </source>
</evidence>
<dbReference type="PANTHER" id="PTHR43429">
    <property type="entry name" value="PYRIDINE NUCLEOTIDE-DISULFIDE OXIDOREDUCTASE DOMAIN-CONTAINING"/>
    <property type="match status" value="1"/>
</dbReference>
<dbReference type="Gene3D" id="2.20.28.10">
    <property type="match status" value="1"/>
</dbReference>
<dbReference type="SUPFAM" id="SSF51905">
    <property type="entry name" value="FAD/NAD(P)-binding domain"/>
    <property type="match status" value="1"/>
</dbReference>
<dbReference type="Proteomes" id="UP000029492">
    <property type="component" value="Chromosome"/>
</dbReference>
<keyword evidence="8" id="KW-0285">Flavoprotein</keyword>
<keyword evidence="12" id="KW-0408">Iron</keyword>
<comment type="similarity">
    <text evidence="5">Belongs to the rubredoxin family.</text>
</comment>
<evidence type="ECO:0000313" key="15">
    <source>
        <dbReference type="Proteomes" id="UP000029492"/>
    </source>
</evidence>
<proteinExistence type="inferred from homology"/>
<dbReference type="CDD" id="cd00730">
    <property type="entry name" value="rubredoxin"/>
    <property type="match status" value="1"/>
</dbReference>
<dbReference type="PROSITE" id="PS50903">
    <property type="entry name" value="RUBREDOXIN_LIKE"/>
    <property type="match status" value="1"/>
</dbReference>
<evidence type="ECO:0000256" key="4">
    <source>
        <dbReference type="ARBA" id="ARBA00004933"/>
    </source>
</evidence>
<keyword evidence="7" id="KW-0813">Transport</keyword>
<evidence type="ECO:0000256" key="9">
    <source>
        <dbReference type="ARBA" id="ARBA00022723"/>
    </source>
</evidence>
<dbReference type="Gene3D" id="3.50.50.60">
    <property type="entry name" value="FAD/NAD(P)-binding domain"/>
    <property type="match status" value="2"/>
</dbReference>
<comment type="similarity">
    <text evidence="6">Belongs to the FAD-dependent oxidoreductase family.</text>
</comment>
<organism evidence="14 15">
    <name type="scientific">Methylobacterium oryzae CBMB20</name>
    <dbReference type="NCBI Taxonomy" id="693986"/>
    <lineage>
        <taxon>Bacteria</taxon>
        <taxon>Pseudomonadati</taxon>
        <taxon>Pseudomonadota</taxon>
        <taxon>Alphaproteobacteria</taxon>
        <taxon>Hyphomicrobiales</taxon>
        <taxon>Methylobacteriaceae</taxon>
        <taxon>Methylobacterium</taxon>
    </lineage>
</organism>
<evidence type="ECO:0000256" key="11">
    <source>
        <dbReference type="ARBA" id="ARBA00022982"/>
    </source>
</evidence>
<keyword evidence="10" id="KW-0274">FAD</keyword>
<keyword evidence="15" id="KW-1185">Reference proteome</keyword>
<dbReference type="FunFam" id="2.20.28.10:FF:000001">
    <property type="entry name" value="Rubredoxin"/>
    <property type="match status" value="1"/>
</dbReference>
<evidence type="ECO:0000256" key="6">
    <source>
        <dbReference type="ARBA" id="ARBA00006442"/>
    </source>
</evidence>
<dbReference type="PRINTS" id="PR00411">
    <property type="entry name" value="PNDRDTASEI"/>
</dbReference>
<accession>A0A089NYF9</accession>
<dbReference type="InterPro" id="IPR050260">
    <property type="entry name" value="FAD-bd_OxRdtase"/>
</dbReference>
<dbReference type="eggNOG" id="COG0446">
    <property type="taxonomic scope" value="Bacteria"/>
</dbReference>
<evidence type="ECO:0000256" key="3">
    <source>
        <dbReference type="ARBA" id="ARBA00002792"/>
    </source>
</evidence>
<dbReference type="InterPro" id="IPR024934">
    <property type="entry name" value="Rubredoxin-like_dom"/>
</dbReference>
<dbReference type="PRINTS" id="PR00163">
    <property type="entry name" value="RUBREDOXIN"/>
</dbReference>
<dbReference type="PROSITE" id="PS00202">
    <property type="entry name" value="RUBREDOXIN"/>
    <property type="match status" value="1"/>
</dbReference>
<dbReference type="SUPFAM" id="SSF57802">
    <property type="entry name" value="Rubredoxin-like"/>
    <property type="match status" value="1"/>
</dbReference>
<dbReference type="PRINTS" id="PR00368">
    <property type="entry name" value="FADPNR"/>
</dbReference>
<evidence type="ECO:0000256" key="12">
    <source>
        <dbReference type="ARBA" id="ARBA00023004"/>
    </source>
</evidence>
<dbReference type="EC" id="1.18.1.1" evidence="14"/>
<evidence type="ECO:0000256" key="1">
    <source>
        <dbReference type="ARBA" id="ARBA00001965"/>
    </source>
</evidence>
<sequence>MTVLEPTDGLGPWKQFLCRACGLIYDEGEGDPDSGLPPGTRFADIPDDWACPICGVTKSDFEPYRRRAPVAPVPAAAAARRRPGVVIVGAGAGGWAAAEAIRAEDTQVPITLVTACGGDVYHKPELSVALGRNLSPDRLRRETGAAAAARLGLRLMADTVAVGLSPEPHSLRTTRGTLGYTALVLAHGARPALPACLDPTLCWRVNDLAAWASLHAELAQGPRAVAVIGAGMVGCELAEDLARAGHAVTLVGIGALPLPELLPDVAGRRLLAGLEGLGVRYQANAVVRGLGRRPGGEVALTFADGTILVATTVIAATGLATPSRLVRGAGLAFDRGIVVDPATLRTSGPDIFALGDCISIAGRPCRFIEPIARQAEAIAHAILGREHPGYAHAAPVIRLKTRSTPIALHGAPLPGEPWHIVEHTESRLAMEQRRDGEVTAWLAA</sequence>
<dbReference type="GO" id="GO:0015044">
    <property type="term" value="F:rubredoxin-NAD+ reductase activity"/>
    <property type="evidence" value="ECO:0007669"/>
    <property type="project" value="UniProtKB-EC"/>
</dbReference>
<dbReference type="Pfam" id="PF07992">
    <property type="entry name" value="Pyr_redox_2"/>
    <property type="match status" value="1"/>
</dbReference>
<feature type="domain" description="Rubredoxin-like" evidence="13">
    <location>
        <begin position="13"/>
        <end position="64"/>
    </location>
</feature>
<evidence type="ECO:0000313" key="14">
    <source>
        <dbReference type="EMBL" id="AIQ92986.1"/>
    </source>
</evidence>
<dbReference type="InterPro" id="IPR036188">
    <property type="entry name" value="FAD/NAD-bd_sf"/>
</dbReference>
<dbReference type="EMBL" id="CP003811">
    <property type="protein sequence ID" value="AIQ92986.1"/>
    <property type="molecule type" value="Genomic_DNA"/>
</dbReference>
<keyword evidence="14" id="KW-0560">Oxidoreductase</keyword>
<evidence type="ECO:0000256" key="8">
    <source>
        <dbReference type="ARBA" id="ARBA00022630"/>
    </source>
</evidence>
<dbReference type="eggNOG" id="COG1773">
    <property type="taxonomic scope" value="Bacteria"/>
</dbReference>
<reference evidence="14 15" key="1">
    <citation type="journal article" date="2014" name="PLoS ONE">
        <title>Genome Information of Methylobacterium oryzae, a Plant-Probiotic Methylotroph in the Phyllosphere.</title>
        <authorList>
            <person name="Kwak M.J."/>
            <person name="Jeong H."/>
            <person name="Madhaiyan M."/>
            <person name="Lee Y."/>
            <person name="Sa T.M."/>
            <person name="Oh T.K."/>
            <person name="Kim J.F."/>
        </authorList>
    </citation>
    <scope>NUCLEOTIDE SEQUENCE [LARGE SCALE GENOMIC DNA]</scope>
    <source>
        <strain evidence="14 15">CBMB20</strain>
    </source>
</reference>
<keyword evidence="11" id="KW-0249">Electron transport</keyword>
<evidence type="ECO:0000256" key="10">
    <source>
        <dbReference type="ARBA" id="ARBA00022827"/>
    </source>
</evidence>